<proteinExistence type="predicted"/>
<name>A0AAE0VQB4_9BIVA</name>
<feature type="region of interest" description="Disordered" evidence="1">
    <location>
        <begin position="220"/>
        <end position="256"/>
    </location>
</feature>
<evidence type="ECO:0000256" key="3">
    <source>
        <dbReference type="SAM" id="SignalP"/>
    </source>
</evidence>
<dbReference type="Pfam" id="PF14240">
    <property type="entry name" value="YHYH"/>
    <property type="match status" value="1"/>
</dbReference>
<feature type="domain" description="YHYH" evidence="4">
    <location>
        <begin position="90"/>
        <end position="170"/>
    </location>
</feature>
<keyword evidence="2" id="KW-0812">Transmembrane</keyword>
<evidence type="ECO:0000313" key="6">
    <source>
        <dbReference type="Proteomes" id="UP001195483"/>
    </source>
</evidence>
<dbReference type="InterPro" id="IPR025924">
    <property type="entry name" value="YHYH_dom"/>
</dbReference>
<reference evidence="5" key="3">
    <citation type="submission" date="2023-05" db="EMBL/GenBank/DDBJ databases">
        <authorList>
            <person name="Smith C.H."/>
        </authorList>
    </citation>
    <scope>NUCLEOTIDE SEQUENCE</scope>
    <source>
        <strain evidence="5">CHS0354</strain>
        <tissue evidence="5">Mantle</tissue>
    </source>
</reference>
<feature type="transmembrane region" description="Helical" evidence="2">
    <location>
        <begin position="312"/>
        <end position="328"/>
    </location>
</feature>
<keyword evidence="6" id="KW-1185">Reference proteome</keyword>
<keyword evidence="2" id="KW-0472">Membrane</keyword>
<keyword evidence="2" id="KW-1133">Transmembrane helix</keyword>
<gene>
    <name evidence="5" type="ORF">CHS0354_004279</name>
</gene>
<dbReference type="EMBL" id="JAEAOA010000324">
    <property type="protein sequence ID" value="KAK3585090.1"/>
    <property type="molecule type" value="Genomic_DNA"/>
</dbReference>
<reference evidence="5" key="2">
    <citation type="journal article" date="2021" name="Genome Biol. Evol.">
        <title>Developing a high-quality reference genome for a parasitic bivalve with doubly uniparental inheritance (Bivalvia: Unionida).</title>
        <authorList>
            <person name="Smith C.H."/>
        </authorList>
    </citation>
    <scope>NUCLEOTIDE SEQUENCE</scope>
    <source>
        <strain evidence="5">CHS0354</strain>
        <tissue evidence="5">Mantle</tissue>
    </source>
</reference>
<evidence type="ECO:0000259" key="4">
    <source>
        <dbReference type="Pfam" id="PF14240"/>
    </source>
</evidence>
<feature type="chain" id="PRO_5041983612" description="YHYH domain-containing protein" evidence="3">
    <location>
        <begin position="19"/>
        <end position="329"/>
    </location>
</feature>
<evidence type="ECO:0000256" key="1">
    <source>
        <dbReference type="SAM" id="MobiDB-lite"/>
    </source>
</evidence>
<accession>A0AAE0VQB4</accession>
<dbReference type="Proteomes" id="UP001195483">
    <property type="component" value="Unassembled WGS sequence"/>
</dbReference>
<protein>
    <recommendedName>
        <fullName evidence="4">YHYH domain-containing protein</fullName>
    </recommendedName>
</protein>
<dbReference type="PANTHER" id="PTHR30289:SF8">
    <property type="entry name" value="YHYH DOMAIN-CONTAINING PROTEIN"/>
    <property type="match status" value="1"/>
</dbReference>
<dbReference type="AlphaFoldDB" id="A0AAE0VQB4"/>
<feature type="compositionally biased region" description="Pro residues" evidence="1">
    <location>
        <begin position="230"/>
        <end position="245"/>
    </location>
</feature>
<evidence type="ECO:0000256" key="2">
    <source>
        <dbReference type="SAM" id="Phobius"/>
    </source>
</evidence>
<evidence type="ECO:0000313" key="5">
    <source>
        <dbReference type="EMBL" id="KAK3585090.1"/>
    </source>
</evidence>
<feature type="compositionally biased region" description="Low complexity" evidence="1">
    <location>
        <begin position="246"/>
        <end position="256"/>
    </location>
</feature>
<feature type="signal peptide" evidence="3">
    <location>
        <begin position="1"/>
        <end position="18"/>
    </location>
</feature>
<sequence>MAIIVLMIVVLCSIRVYAQLTQVQIANFTSRNVSITDYNATHLLFQHNGIPDHEYGQFPNEHNPNNVSEQRHMFYIRKTPLAIDSPMCLPLGPIAIAINGIPLYNPYSGEGFNAVEGECKEIFDVCNGHPSPDGVYHYHQIPNCLYSQAPDQLIGVAIDGHPIYGPLTKDGKNLTSTDLDVCHGRFINGQYEYRMTYDFPYILSCFHSFGLVQVGGKGSMGSGMQQPPMGGMPPPNGGMPPPNGGMPPSNGGMPQQPLNRTCIRKENWEALVCYADCKDPSLGCDNKNTTSSGKVLLTGGISRTCGISPNNIVLAAMMCVIIYYANLLP</sequence>
<organism evidence="5 6">
    <name type="scientific">Potamilus streckersoni</name>
    <dbReference type="NCBI Taxonomy" id="2493646"/>
    <lineage>
        <taxon>Eukaryota</taxon>
        <taxon>Metazoa</taxon>
        <taxon>Spiralia</taxon>
        <taxon>Lophotrochozoa</taxon>
        <taxon>Mollusca</taxon>
        <taxon>Bivalvia</taxon>
        <taxon>Autobranchia</taxon>
        <taxon>Heteroconchia</taxon>
        <taxon>Palaeoheterodonta</taxon>
        <taxon>Unionida</taxon>
        <taxon>Unionoidea</taxon>
        <taxon>Unionidae</taxon>
        <taxon>Ambleminae</taxon>
        <taxon>Lampsilini</taxon>
        <taxon>Potamilus</taxon>
    </lineage>
</organism>
<reference evidence="5" key="1">
    <citation type="journal article" date="2021" name="Genome Biol. Evol.">
        <title>A High-Quality Reference Genome for a Parasitic Bivalve with Doubly Uniparental Inheritance (Bivalvia: Unionida).</title>
        <authorList>
            <person name="Smith C.H."/>
        </authorList>
    </citation>
    <scope>NUCLEOTIDE SEQUENCE</scope>
    <source>
        <strain evidence="5">CHS0354</strain>
    </source>
</reference>
<keyword evidence="3" id="KW-0732">Signal</keyword>
<comment type="caution">
    <text evidence="5">The sequence shown here is derived from an EMBL/GenBank/DDBJ whole genome shotgun (WGS) entry which is preliminary data.</text>
</comment>
<dbReference type="PANTHER" id="PTHR30289">
    <property type="entry name" value="UNCHARACTERIZED PROTEIN YBCL-RELATED"/>
    <property type="match status" value="1"/>
</dbReference>